<organism evidence="1 2">
    <name type="scientific">Yoonia vestfoldensis</name>
    <dbReference type="NCBI Taxonomy" id="245188"/>
    <lineage>
        <taxon>Bacteria</taxon>
        <taxon>Pseudomonadati</taxon>
        <taxon>Pseudomonadota</taxon>
        <taxon>Alphaproteobacteria</taxon>
        <taxon>Rhodobacterales</taxon>
        <taxon>Paracoccaceae</taxon>
        <taxon>Yoonia</taxon>
    </lineage>
</organism>
<keyword evidence="2" id="KW-1185">Reference proteome</keyword>
<reference evidence="1 2" key="1">
    <citation type="submission" date="2017-05" db="EMBL/GenBank/DDBJ databases">
        <title>Genome Sequence of Loktanella vestfoldensis Strain SMR4r Isolated from a Culture of the Diatom Skeletonema marinoi.</title>
        <authorList>
            <person name="Topel M."/>
            <person name="Pinder M.I.M."/>
            <person name="Johansson O.N."/>
            <person name="Kourtchenko O."/>
            <person name="Godhe A."/>
            <person name="Clarke A.K."/>
        </authorList>
    </citation>
    <scope>NUCLEOTIDE SEQUENCE [LARGE SCALE GENOMIC DNA]</scope>
    <source>
        <strain evidence="1 2">SMR4r</strain>
    </source>
</reference>
<dbReference type="Proteomes" id="UP000195273">
    <property type="component" value="Chromosome"/>
</dbReference>
<sequence length="57" mass="5232">MTRLALIAAFAALAACGADGPPITPSANLGLSLGSGGIGTYGSVGASSGRVSVGVGL</sequence>
<dbReference type="KEGG" id="lvs:LOKVESSMR4R_02847"/>
<evidence type="ECO:0000313" key="2">
    <source>
        <dbReference type="Proteomes" id="UP000195273"/>
    </source>
</evidence>
<dbReference type="EMBL" id="CP021431">
    <property type="protein sequence ID" value="ARU02138.1"/>
    <property type="molecule type" value="Genomic_DNA"/>
</dbReference>
<dbReference type="RefSeq" id="WP_204248680.1">
    <property type="nucleotide sequence ID" value="NZ_CP021431.1"/>
</dbReference>
<protein>
    <submittedName>
        <fullName evidence="1">Uncharacterized protein</fullName>
    </submittedName>
</protein>
<accession>A0A1Y0EFD3</accession>
<evidence type="ECO:0000313" key="1">
    <source>
        <dbReference type="EMBL" id="ARU02138.1"/>
    </source>
</evidence>
<proteinExistence type="predicted"/>
<gene>
    <name evidence="1" type="ORF">LOKVESSMR4R_02847</name>
</gene>
<dbReference type="PROSITE" id="PS51257">
    <property type="entry name" value="PROKAR_LIPOPROTEIN"/>
    <property type="match status" value="1"/>
</dbReference>
<name>A0A1Y0EFD3_9RHOB</name>
<dbReference type="AlphaFoldDB" id="A0A1Y0EFD3"/>